<accession>A0ABS4G979</accession>
<keyword evidence="3" id="KW-0808">Transferase</keyword>
<organism evidence="3 4">
    <name type="scientific">Sedimentibacter acidaminivorans</name>
    <dbReference type="NCBI Taxonomy" id="913099"/>
    <lineage>
        <taxon>Bacteria</taxon>
        <taxon>Bacillati</taxon>
        <taxon>Bacillota</taxon>
        <taxon>Tissierellia</taxon>
        <taxon>Sedimentibacter</taxon>
    </lineage>
</organism>
<dbReference type="PANTHER" id="PTHR45138:SF9">
    <property type="entry name" value="DIGUANYLATE CYCLASE DGCM-RELATED"/>
    <property type="match status" value="1"/>
</dbReference>
<dbReference type="EMBL" id="JAGGKS010000001">
    <property type="protein sequence ID" value="MBP1924250.1"/>
    <property type="molecule type" value="Genomic_DNA"/>
</dbReference>
<dbReference type="InterPro" id="IPR029787">
    <property type="entry name" value="Nucleotide_cyclase"/>
</dbReference>
<dbReference type="InterPro" id="IPR000160">
    <property type="entry name" value="GGDEF_dom"/>
</dbReference>
<dbReference type="GO" id="GO:0052621">
    <property type="term" value="F:diguanylate cyclase activity"/>
    <property type="evidence" value="ECO:0007669"/>
    <property type="project" value="UniProtKB-EC"/>
</dbReference>
<feature type="domain" description="GGDEF" evidence="2">
    <location>
        <begin position="245"/>
        <end position="374"/>
    </location>
</feature>
<keyword evidence="3" id="KW-0548">Nucleotidyltransferase</keyword>
<dbReference type="NCBIfam" id="TIGR00254">
    <property type="entry name" value="GGDEF"/>
    <property type="match status" value="1"/>
</dbReference>
<dbReference type="Proteomes" id="UP001519342">
    <property type="component" value="Unassembled WGS sequence"/>
</dbReference>
<dbReference type="InterPro" id="IPR043128">
    <property type="entry name" value="Rev_trsase/Diguanyl_cyclase"/>
</dbReference>
<sequence length="380" mass="43418">MDEEINIIEIQSEYERIDGEWLILHFKASVGLVIFTFLIECIISGVLYNLGEINTSISFYIMKYVLVPVVTNVSLIIIGYLAINSSRLKHNVKIYIVSLLLSAICFIVFSVHSIFISVYMIFTIPILFTVVYGDYILTTITALCSILAKTFSECFIIWNPIKFNIIDSHMRLINFIISICFLLAFYAVCIVVIYFERGKNAVSLQRELERFKLQQRLHNDELTSINNRTALRKAFQSMEEDISGSVYIFVMIDIDNFKLLNDTWGHAKGDLILSEFGEILKINCANAMPFRFGGDEFCIIFKNQTLNIVIETCESIQNDFKEMVADNNLNEQLTVSFGIARYSHGMTATQILKNADSALYSAKTIKDAIHIYEDLVECQT</sequence>
<feature type="transmembrane region" description="Helical" evidence="1">
    <location>
        <begin position="172"/>
        <end position="195"/>
    </location>
</feature>
<dbReference type="PANTHER" id="PTHR45138">
    <property type="entry name" value="REGULATORY COMPONENTS OF SENSORY TRANSDUCTION SYSTEM"/>
    <property type="match status" value="1"/>
</dbReference>
<feature type="transmembrane region" description="Helical" evidence="1">
    <location>
        <begin position="21"/>
        <end position="48"/>
    </location>
</feature>
<evidence type="ECO:0000313" key="4">
    <source>
        <dbReference type="Proteomes" id="UP001519342"/>
    </source>
</evidence>
<feature type="transmembrane region" description="Helical" evidence="1">
    <location>
        <begin position="126"/>
        <end position="151"/>
    </location>
</feature>
<evidence type="ECO:0000256" key="1">
    <source>
        <dbReference type="SAM" id="Phobius"/>
    </source>
</evidence>
<dbReference type="PROSITE" id="PS50887">
    <property type="entry name" value="GGDEF"/>
    <property type="match status" value="1"/>
</dbReference>
<dbReference type="InterPro" id="IPR050469">
    <property type="entry name" value="Diguanylate_Cyclase"/>
</dbReference>
<dbReference type="Gene3D" id="3.30.70.270">
    <property type="match status" value="1"/>
</dbReference>
<protein>
    <submittedName>
        <fullName evidence="3">Diguanylate cyclase</fullName>
        <ecNumber evidence="3">2.7.7.65</ecNumber>
    </submittedName>
</protein>
<feature type="transmembrane region" description="Helical" evidence="1">
    <location>
        <begin position="95"/>
        <end position="120"/>
    </location>
</feature>
<dbReference type="RefSeq" id="WP_209510030.1">
    <property type="nucleotide sequence ID" value="NZ_JAGGKS010000001.1"/>
</dbReference>
<keyword evidence="1" id="KW-0472">Membrane</keyword>
<dbReference type="CDD" id="cd01949">
    <property type="entry name" value="GGDEF"/>
    <property type="match status" value="1"/>
</dbReference>
<name>A0ABS4G979_9FIRM</name>
<keyword evidence="1" id="KW-1133">Transmembrane helix</keyword>
<comment type="caution">
    <text evidence="3">The sequence shown here is derived from an EMBL/GenBank/DDBJ whole genome shotgun (WGS) entry which is preliminary data.</text>
</comment>
<feature type="transmembrane region" description="Helical" evidence="1">
    <location>
        <begin position="60"/>
        <end position="83"/>
    </location>
</feature>
<dbReference type="EC" id="2.7.7.65" evidence="3"/>
<keyword evidence="4" id="KW-1185">Reference proteome</keyword>
<gene>
    <name evidence="3" type="ORF">J2Z76_000103</name>
</gene>
<proteinExistence type="predicted"/>
<reference evidence="3 4" key="1">
    <citation type="submission" date="2021-03" db="EMBL/GenBank/DDBJ databases">
        <title>Genomic Encyclopedia of Type Strains, Phase IV (KMG-IV): sequencing the most valuable type-strain genomes for metagenomic binning, comparative biology and taxonomic classification.</title>
        <authorList>
            <person name="Goeker M."/>
        </authorList>
    </citation>
    <scope>NUCLEOTIDE SEQUENCE [LARGE SCALE GENOMIC DNA]</scope>
    <source>
        <strain evidence="3 4">DSM 24004</strain>
    </source>
</reference>
<evidence type="ECO:0000259" key="2">
    <source>
        <dbReference type="PROSITE" id="PS50887"/>
    </source>
</evidence>
<dbReference type="Pfam" id="PF00990">
    <property type="entry name" value="GGDEF"/>
    <property type="match status" value="1"/>
</dbReference>
<keyword evidence="1" id="KW-0812">Transmembrane</keyword>
<evidence type="ECO:0000313" key="3">
    <source>
        <dbReference type="EMBL" id="MBP1924250.1"/>
    </source>
</evidence>
<dbReference type="SUPFAM" id="SSF55073">
    <property type="entry name" value="Nucleotide cyclase"/>
    <property type="match status" value="1"/>
</dbReference>
<dbReference type="SMART" id="SM00267">
    <property type="entry name" value="GGDEF"/>
    <property type="match status" value="1"/>
</dbReference>